<evidence type="ECO:0000259" key="3">
    <source>
        <dbReference type="Pfam" id="PF22429"/>
    </source>
</evidence>
<dbReference type="NCBIfam" id="TIGR02022">
    <property type="entry name" value="hutF"/>
    <property type="match status" value="1"/>
</dbReference>
<sequence length="437" mass="46572">MTRIHAERALVAGRELTDVVIEVADGRITAITSGESPESADLRLGTVLAGSGNAHSHAFHRALRGRTHDQGGDFWRWRQQMYAVADRLTPDSYERLAEAVFAEMLVTGWTSVAEFHYVHHRPDGAPYEDPNAFGLALARAAAGVGIRLTLLDTLYLTSAPGEPLLPEQSRFGDGTATAWLDRWQRLHETHESNEGTVVGAAIHSVRAVSPEDIALVAERLPTEAPLHVHVSEQPAENEQSLAAYGRTPIRVLADAGALTPRTWLVHATHLTDDDIALIADSGAGVVMCPTTEADLGDGIGPARELADAGVRIALGSDQNAVIDPWLEVRGLEAGERLRSRRRGRFSPTDLESARTSAGYAAGGLPGGLRVGARADLVELQPDSVRTTGACLDQVALVATATDVTKVLVGGRAVAEDGRLADGRDPATLLTEALKELP</sequence>
<reference evidence="4 5" key="1">
    <citation type="submission" date="2020-07" db="EMBL/GenBank/DDBJ databases">
        <title>Sequencing the genomes of 1000 actinobacteria strains.</title>
        <authorList>
            <person name="Klenk H.-P."/>
        </authorList>
    </citation>
    <scope>NUCLEOTIDE SEQUENCE [LARGE SCALE GENOMIC DNA]</scope>
    <source>
        <strain evidence="4 5">DSM 26487</strain>
    </source>
</reference>
<comment type="caution">
    <text evidence="4">The sequence shown here is derived from an EMBL/GenBank/DDBJ whole genome shotgun (WGS) entry which is preliminary data.</text>
</comment>
<dbReference type="Gene3D" id="3.20.20.140">
    <property type="entry name" value="Metal-dependent hydrolases"/>
    <property type="match status" value="1"/>
</dbReference>
<dbReference type="InterPro" id="IPR050287">
    <property type="entry name" value="MTA/SAH_deaminase"/>
</dbReference>
<dbReference type="EMBL" id="JACBZR010000001">
    <property type="protein sequence ID" value="NYI76261.1"/>
    <property type="molecule type" value="Genomic_DNA"/>
</dbReference>
<dbReference type="InterPro" id="IPR011059">
    <property type="entry name" value="Metal-dep_hydrolase_composite"/>
</dbReference>
<evidence type="ECO:0000259" key="2">
    <source>
        <dbReference type="Pfam" id="PF01979"/>
    </source>
</evidence>
<dbReference type="Gene3D" id="2.30.40.10">
    <property type="entry name" value="Urease, subunit C, domain 1"/>
    <property type="match status" value="1"/>
</dbReference>
<evidence type="ECO:0000313" key="4">
    <source>
        <dbReference type="EMBL" id="NYI76261.1"/>
    </source>
</evidence>
<dbReference type="PANTHER" id="PTHR43794">
    <property type="entry name" value="AMINOHYDROLASE SSNA-RELATED"/>
    <property type="match status" value="1"/>
</dbReference>
<dbReference type="Proteomes" id="UP000564496">
    <property type="component" value="Unassembled WGS sequence"/>
</dbReference>
<dbReference type="InterPro" id="IPR006680">
    <property type="entry name" value="Amidohydro-rel"/>
</dbReference>
<gene>
    <name evidence="4" type="ORF">BJ988_000909</name>
</gene>
<dbReference type="NCBIfam" id="NF006681">
    <property type="entry name" value="PRK09229.1-2"/>
    <property type="match status" value="1"/>
</dbReference>
<proteinExistence type="predicted"/>
<dbReference type="SUPFAM" id="SSF51556">
    <property type="entry name" value="Metallo-dependent hydrolases"/>
    <property type="match status" value="1"/>
</dbReference>
<dbReference type="PANTHER" id="PTHR43794:SF11">
    <property type="entry name" value="AMIDOHYDROLASE-RELATED DOMAIN-CONTAINING PROTEIN"/>
    <property type="match status" value="1"/>
</dbReference>
<accession>A0A7Z0DJ53</accession>
<dbReference type="RefSeq" id="WP_179656926.1">
    <property type="nucleotide sequence ID" value="NZ_JACBZR010000001.1"/>
</dbReference>
<dbReference type="InterPro" id="IPR032466">
    <property type="entry name" value="Metal_Hydrolase"/>
</dbReference>
<dbReference type="InterPro" id="IPR055156">
    <property type="entry name" value="HutF-like_N"/>
</dbReference>
<dbReference type="Pfam" id="PF22429">
    <property type="entry name" value="HutF_N"/>
    <property type="match status" value="1"/>
</dbReference>
<keyword evidence="1" id="KW-0378">Hydrolase</keyword>
<feature type="domain" description="Amidohydrolase-related" evidence="2">
    <location>
        <begin position="46"/>
        <end position="413"/>
    </location>
</feature>
<feature type="domain" description="Formimidoylglutamate deiminase N-terminal" evidence="3">
    <location>
        <begin position="1"/>
        <end position="43"/>
    </location>
</feature>
<keyword evidence="5" id="KW-1185">Reference proteome</keyword>
<dbReference type="AlphaFoldDB" id="A0A7Z0DJ53"/>
<dbReference type="SUPFAM" id="SSF51338">
    <property type="entry name" value="Composite domain of metallo-dependent hydrolases"/>
    <property type="match status" value="1"/>
</dbReference>
<dbReference type="Pfam" id="PF01979">
    <property type="entry name" value="Amidohydro_1"/>
    <property type="match status" value="1"/>
</dbReference>
<dbReference type="GO" id="GO:0016810">
    <property type="term" value="F:hydrolase activity, acting on carbon-nitrogen (but not peptide) bonds"/>
    <property type="evidence" value="ECO:0007669"/>
    <property type="project" value="InterPro"/>
</dbReference>
<evidence type="ECO:0000256" key="1">
    <source>
        <dbReference type="ARBA" id="ARBA00022801"/>
    </source>
</evidence>
<evidence type="ECO:0000313" key="5">
    <source>
        <dbReference type="Proteomes" id="UP000564496"/>
    </source>
</evidence>
<name>A0A7Z0DJ53_9ACTN</name>
<protein>
    <submittedName>
        <fullName evidence="4">Formiminoglutamate deiminase</fullName>
    </submittedName>
</protein>
<organism evidence="4 5">
    <name type="scientific">Nocardioides panzhihuensis</name>
    <dbReference type="NCBI Taxonomy" id="860243"/>
    <lineage>
        <taxon>Bacteria</taxon>
        <taxon>Bacillati</taxon>
        <taxon>Actinomycetota</taxon>
        <taxon>Actinomycetes</taxon>
        <taxon>Propionibacteriales</taxon>
        <taxon>Nocardioidaceae</taxon>
        <taxon>Nocardioides</taxon>
    </lineage>
</organism>
<dbReference type="InterPro" id="IPR010252">
    <property type="entry name" value="HutF"/>
</dbReference>